<evidence type="ECO:0000256" key="3">
    <source>
        <dbReference type="ARBA" id="ARBA00023125"/>
    </source>
</evidence>
<dbReference type="SUPFAM" id="SSF101936">
    <property type="entry name" value="DNA-binding pseudobarrel domain"/>
    <property type="match status" value="1"/>
</dbReference>
<evidence type="ECO:0000256" key="2">
    <source>
        <dbReference type="ARBA" id="ARBA00023015"/>
    </source>
</evidence>
<keyword evidence="9" id="KW-1185">Reference proteome</keyword>
<dbReference type="InterPro" id="IPR003340">
    <property type="entry name" value="B3_DNA-bd"/>
</dbReference>
<evidence type="ECO:0000256" key="1">
    <source>
        <dbReference type="ARBA" id="ARBA00004123"/>
    </source>
</evidence>
<dbReference type="Proteomes" id="UP000834106">
    <property type="component" value="Chromosome 23"/>
</dbReference>
<protein>
    <recommendedName>
        <fullName evidence="7">TF-B3 domain-containing protein</fullName>
    </recommendedName>
</protein>
<gene>
    <name evidence="8" type="ORF">FPE_LOCUS34228</name>
</gene>
<evidence type="ECO:0000259" key="7">
    <source>
        <dbReference type="PROSITE" id="PS50863"/>
    </source>
</evidence>
<dbReference type="InterPro" id="IPR015300">
    <property type="entry name" value="DNA-bd_pseudobarrel_sf"/>
</dbReference>
<comment type="subcellular location">
    <subcellularLocation>
        <location evidence="1">Nucleus</location>
    </subcellularLocation>
</comment>
<evidence type="ECO:0000256" key="6">
    <source>
        <dbReference type="SAM" id="MobiDB-lite"/>
    </source>
</evidence>
<dbReference type="Pfam" id="PF02362">
    <property type="entry name" value="B3"/>
    <property type="match status" value="1"/>
</dbReference>
<evidence type="ECO:0000313" key="9">
    <source>
        <dbReference type="Proteomes" id="UP000834106"/>
    </source>
</evidence>
<feature type="compositionally biased region" description="Acidic residues" evidence="6">
    <location>
        <begin position="1"/>
        <end position="17"/>
    </location>
</feature>
<accession>A0AAD2AFP4</accession>
<feature type="domain" description="TF-B3" evidence="7">
    <location>
        <begin position="39"/>
        <end position="135"/>
    </location>
</feature>
<keyword evidence="5" id="KW-0539">Nucleus</keyword>
<sequence>MEFEGGESQADDSEPEEVSLRRSAHNAKGKQPVYTRTRNPRFRVTLKEHHRYRLPLNKEFVTEAKLAYKKAVVLKKGSRCWPVALHHPKTGQFKLTMSTGWSEFREANGLAFGGKRLFEFIPSKNVISVGVIMNEIS</sequence>
<keyword evidence="3" id="KW-0238">DNA-binding</keyword>
<dbReference type="AlphaFoldDB" id="A0AAD2AFP4"/>
<keyword evidence="4" id="KW-0804">Transcription</keyword>
<evidence type="ECO:0000256" key="5">
    <source>
        <dbReference type="ARBA" id="ARBA00023242"/>
    </source>
</evidence>
<name>A0AAD2AFP4_9LAMI</name>
<keyword evidence="2" id="KW-0805">Transcription regulation</keyword>
<proteinExistence type="predicted"/>
<dbReference type="EMBL" id="OU503058">
    <property type="protein sequence ID" value="CAI9786798.1"/>
    <property type="molecule type" value="Genomic_DNA"/>
</dbReference>
<feature type="region of interest" description="Disordered" evidence="6">
    <location>
        <begin position="1"/>
        <end position="39"/>
    </location>
</feature>
<evidence type="ECO:0000256" key="4">
    <source>
        <dbReference type="ARBA" id="ARBA00023163"/>
    </source>
</evidence>
<dbReference type="GO" id="GO:0005634">
    <property type="term" value="C:nucleus"/>
    <property type="evidence" value="ECO:0007669"/>
    <property type="project" value="UniProtKB-SubCell"/>
</dbReference>
<organism evidence="8 9">
    <name type="scientific">Fraxinus pennsylvanica</name>
    <dbReference type="NCBI Taxonomy" id="56036"/>
    <lineage>
        <taxon>Eukaryota</taxon>
        <taxon>Viridiplantae</taxon>
        <taxon>Streptophyta</taxon>
        <taxon>Embryophyta</taxon>
        <taxon>Tracheophyta</taxon>
        <taxon>Spermatophyta</taxon>
        <taxon>Magnoliopsida</taxon>
        <taxon>eudicotyledons</taxon>
        <taxon>Gunneridae</taxon>
        <taxon>Pentapetalae</taxon>
        <taxon>asterids</taxon>
        <taxon>lamiids</taxon>
        <taxon>Lamiales</taxon>
        <taxon>Oleaceae</taxon>
        <taxon>Oleeae</taxon>
        <taxon>Fraxinus</taxon>
    </lineage>
</organism>
<evidence type="ECO:0000313" key="8">
    <source>
        <dbReference type="EMBL" id="CAI9786798.1"/>
    </source>
</evidence>
<dbReference type="PROSITE" id="PS50863">
    <property type="entry name" value="B3"/>
    <property type="match status" value="1"/>
</dbReference>
<dbReference type="Gene3D" id="2.40.330.10">
    <property type="entry name" value="DNA-binding pseudobarrel domain"/>
    <property type="match status" value="1"/>
</dbReference>
<reference evidence="8" key="1">
    <citation type="submission" date="2023-05" db="EMBL/GenBank/DDBJ databases">
        <authorList>
            <person name="Huff M."/>
        </authorList>
    </citation>
    <scope>NUCLEOTIDE SEQUENCE</scope>
</reference>
<dbReference type="GO" id="GO:0003677">
    <property type="term" value="F:DNA binding"/>
    <property type="evidence" value="ECO:0007669"/>
    <property type="project" value="UniProtKB-KW"/>
</dbReference>